<dbReference type="GO" id="GO:0003676">
    <property type="term" value="F:nucleic acid binding"/>
    <property type="evidence" value="ECO:0007669"/>
    <property type="project" value="InterPro"/>
</dbReference>
<dbReference type="Gene3D" id="3.30.420.10">
    <property type="entry name" value="Ribonuclease H-like superfamily/Ribonuclease H"/>
    <property type="match status" value="1"/>
</dbReference>
<reference evidence="3 4" key="1">
    <citation type="journal article" date="2021" name="Commun. Biol.">
        <title>The genome of Shorea leprosula (Dipterocarpaceae) highlights the ecological relevance of drought in aseasonal tropical rainforests.</title>
        <authorList>
            <person name="Ng K.K.S."/>
            <person name="Kobayashi M.J."/>
            <person name="Fawcett J.A."/>
            <person name="Hatakeyama M."/>
            <person name="Paape T."/>
            <person name="Ng C.H."/>
            <person name="Ang C.C."/>
            <person name="Tnah L.H."/>
            <person name="Lee C.T."/>
            <person name="Nishiyama T."/>
            <person name="Sese J."/>
            <person name="O'Brien M.J."/>
            <person name="Copetti D."/>
            <person name="Mohd Noor M.I."/>
            <person name="Ong R.C."/>
            <person name="Putra M."/>
            <person name="Sireger I.Z."/>
            <person name="Indrioko S."/>
            <person name="Kosugi Y."/>
            <person name="Izuno A."/>
            <person name="Isagi Y."/>
            <person name="Lee S.L."/>
            <person name="Shimizu K.K."/>
        </authorList>
    </citation>
    <scope>NUCLEOTIDE SEQUENCE [LARGE SCALE GENOMIC DNA]</scope>
    <source>
        <strain evidence="3">214</strain>
    </source>
</reference>
<organism evidence="3 4">
    <name type="scientific">Rubroshorea leprosula</name>
    <dbReference type="NCBI Taxonomy" id="152421"/>
    <lineage>
        <taxon>Eukaryota</taxon>
        <taxon>Viridiplantae</taxon>
        <taxon>Streptophyta</taxon>
        <taxon>Embryophyta</taxon>
        <taxon>Tracheophyta</taxon>
        <taxon>Spermatophyta</taxon>
        <taxon>Magnoliopsida</taxon>
        <taxon>eudicotyledons</taxon>
        <taxon>Gunneridae</taxon>
        <taxon>Pentapetalae</taxon>
        <taxon>rosids</taxon>
        <taxon>malvids</taxon>
        <taxon>Malvales</taxon>
        <taxon>Dipterocarpaceae</taxon>
        <taxon>Rubroshorea</taxon>
    </lineage>
</organism>
<dbReference type="PANTHER" id="PTHR11439">
    <property type="entry name" value="GAG-POL-RELATED RETROTRANSPOSON"/>
    <property type="match status" value="1"/>
</dbReference>
<dbReference type="GO" id="GO:0015074">
    <property type="term" value="P:DNA integration"/>
    <property type="evidence" value="ECO:0007669"/>
    <property type="project" value="InterPro"/>
</dbReference>
<feature type="domain" description="Integrase catalytic" evidence="2">
    <location>
        <begin position="25"/>
        <end position="142"/>
    </location>
</feature>
<dbReference type="InterPro" id="IPR043502">
    <property type="entry name" value="DNA/RNA_pol_sf"/>
</dbReference>
<evidence type="ECO:0000313" key="4">
    <source>
        <dbReference type="Proteomes" id="UP001054252"/>
    </source>
</evidence>
<dbReference type="Pfam" id="PF07727">
    <property type="entry name" value="RVT_2"/>
    <property type="match status" value="2"/>
</dbReference>
<comment type="caution">
    <text evidence="3">The sequence shown here is derived from an EMBL/GenBank/DDBJ whole genome shotgun (WGS) entry which is preliminary data.</text>
</comment>
<gene>
    <name evidence="3" type="ORF">SLEP1_g52980</name>
</gene>
<dbReference type="InterPro" id="IPR001584">
    <property type="entry name" value="Integrase_cat-core"/>
</dbReference>
<dbReference type="PANTHER" id="PTHR11439:SF517">
    <property type="entry name" value="CYSTEINE-RICH RLK (RECEPTOR-LIKE PROTEIN KINASE) 8"/>
    <property type="match status" value="1"/>
</dbReference>
<name>A0AAV5MAQ6_9ROSI</name>
<dbReference type="SUPFAM" id="SSF56672">
    <property type="entry name" value="DNA/RNA polymerases"/>
    <property type="match status" value="1"/>
</dbReference>
<evidence type="ECO:0000313" key="3">
    <source>
        <dbReference type="EMBL" id="GKV45956.1"/>
    </source>
</evidence>
<dbReference type="InterPro" id="IPR036397">
    <property type="entry name" value="RNaseH_sf"/>
</dbReference>
<accession>A0AAV5MAQ6</accession>
<dbReference type="PROSITE" id="PS50994">
    <property type="entry name" value="INTEGRASE"/>
    <property type="match status" value="1"/>
</dbReference>
<dbReference type="Pfam" id="PF25597">
    <property type="entry name" value="SH3_retrovirus"/>
    <property type="match status" value="1"/>
</dbReference>
<dbReference type="SUPFAM" id="SSF53098">
    <property type="entry name" value="Ribonuclease H-like"/>
    <property type="match status" value="1"/>
</dbReference>
<dbReference type="Proteomes" id="UP001054252">
    <property type="component" value="Unassembled WGS sequence"/>
</dbReference>
<proteinExistence type="predicted"/>
<protein>
    <recommendedName>
        <fullName evidence="2">Integrase catalytic domain-containing protein</fullName>
    </recommendedName>
</protein>
<evidence type="ECO:0000259" key="2">
    <source>
        <dbReference type="PROSITE" id="PS50994"/>
    </source>
</evidence>
<dbReference type="InterPro" id="IPR057670">
    <property type="entry name" value="SH3_retrovirus"/>
</dbReference>
<feature type="region of interest" description="Disordered" evidence="1">
    <location>
        <begin position="275"/>
        <end position="301"/>
    </location>
</feature>
<sequence>MVNGLPHFDSPSEICEIYVVSKQHHDSFPKDRSWRAKQVLNLVHSDLCGPINPTSNGGKQYFITFVDDYSRKTWVYFLQTKSEALAAFKIFKVLVENEVGRFVKVLRTYCGGEFNSKEFADFCESNGIKRQLTAAYTPQQNGEFWPEAVNWSVHILNRSPTSPLPNLTPEEAWSGRRPAIDYFRIFGCIAYAHVPNQKRSKLDDKGEKCIFLGVSDQSKAYRLYNPLTKKVIISRDVVFDEVSTWSWTEKSGQQIPADFENGEDLTVQNSEGVEFSIGGSLPTTPELESGTSSRPQRKKRRPAWLEDYEVTDLPQDDVPVNHFALFVDCDPLTYEEAVKEEKWQKAMAEEIGSIEGNQTWELTDIPKGHKTIGVKWIYKTKLKENGVVDKFKARLVAKGYKQEFSIDCQEVFAPVARMDTIRLVFIDQPPGYVKSGSEHKVYRLKRALYGLKQAPRAWMDTIRLVIALAAQNSWSIYQHDVKHGNMQEQVFIDQPPGYMKSGSKHKVYILKRALYGLKQAPRAWNDFGMLEKFKQSMKLEFEMIDLVDKGVKLVKDPGGRSVDSKLYKQIVGSLMYLTATRPNIMHGVSLISRYMEHPKELHLQIAKRILKYLCGTADFGLFYKKGDQTDLASFTDSDYARDLDDRKSTSGFVFILGSGVISWSSKKQPIVTLSTTEAEYVGTTSCACQAIWLRRIMEELELDQHKATSIYCDNSSTIKLSKNPVLHERSKHIHVRYHFLRNLVEDGTIELIYCRTEDQVVDIFTKPLKVAAFSKLRELLGVCSMQNSV</sequence>
<dbReference type="InterPro" id="IPR012337">
    <property type="entry name" value="RNaseH-like_sf"/>
</dbReference>
<keyword evidence="4" id="KW-1185">Reference proteome</keyword>
<evidence type="ECO:0000256" key="1">
    <source>
        <dbReference type="SAM" id="MobiDB-lite"/>
    </source>
</evidence>
<dbReference type="InterPro" id="IPR013103">
    <property type="entry name" value="RVT_2"/>
</dbReference>
<dbReference type="CDD" id="cd09272">
    <property type="entry name" value="RNase_HI_RT_Ty1"/>
    <property type="match status" value="1"/>
</dbReference>
<dbReference type="Pfam" id="PF00665">
    <property type="entry name" value="rve"/>
    <property type="match status" value="1"/>
</dbReference>
<dbReference type="AlphaFoldDB" id="A0AAV5MAQ6"/>
<dbReference type="EMBL" id="BPVZ01000200">
    <property type="protein sequence ID" value="GKV45956.1"/>
    <property type="molecule type" value="Genomic_DNA"/>
</dbReference>